<dbReference type="Proteomes" id="UP001283361">
    <property type="component" value="Unassembled WGS sequence"/>
</dbReference>
<sequence length="256" mass="28263">MEIRSLLEVHVQNLPTVVVYVTSHVCPSINHWPTRLCPDCTSYILPEFTKSHLPGVTVVQNSPNHIFPVLQWSRVHQVTSSRCYSCPEFTKSHLPGVTVVQSSPSHIFPVLQLSRVHQVTSSRCYSGPEFTKSHLPDVVQGAPCYISPMIQLSKTSLDSFWCSCLTKSNICPEFDARIFLDLLFPCTGLGSVSLSLRDGSLSQDPDTDPCLTHHICVCGLSQGVRITAALMWVVTRVCRHCSSNVGCQKGLASLQL</sequence>
<dbReference type="EMBL" id="JAWDGP010007584">
    <property type="protein sequence ID" value="KAK3712352.1"/>
    <property type="molecule type" value="Genomic_DNA"/>
</dbReference>
<dbReference type="AlphaFoldDB" id="A0AAE0XTQ9"/>
<evidence type="ECO:0000313" key="1">
    <source>
        <dbReference type="EMBL" id="KAK3712352.1"/>
    </source>
</evidence>
<reference evidence="1" key="1">
    <citation type="journal article" date="2023" name="G3 (Bethesda)">
        <title>A reference genome for the long-term kleptoplast-retaining sea slug Elysia crispata morphotype clarki.</title>
        <authorList>
            <person name="Eastman K.E."/>
            <person name="Pendleton A.L."/>
            <person name="Shaikh M.A."/>
            <person name="Suttiyut T."/>
            <person name="Ogas R."/>
            <person name="Tomko P."/>
            <person name="Gavelis G."/>
            <person name="Widhalm J.R."/>
            <person name="Wisecaver J.H."/>
        </authorList>
    </citation>
    <scope>NUCLEOTIDE SEQUENCE</scope>
    <source>
        <strain evidence="1">ECLA1</strain>
    </source>
</reference>
<protein>
    <submittedName>
        <fullName evidence="1">Uncharacterized protein</fullName>
    </submittedName>
</protein>
<evidence type="ECO:0000313" key="2">
    <source>
        <dbReference type="Proteomes" id="UP001283361"/>
    </source>
</evidence>
<proteinExistence type="predicted"/>
<accession>A0AAE0XTQ9</accession>
<organism evidence="1 2">
    <name type="scientific">Elysia crispata</name>
    <name type="common">lettuce slug</name>
    <dbReference type="NCBI Taxonomy" id="231223"/>
    <lineage>
        <taxon>Eukaryota</taxon>
        <taxon>Metazoa</taxon>
        <taxon>Spiralia</taxon>
        <taxon>Lophotrochozoa</taxon>
        <taxon>Mollusca</taxon>
        <taxon>Gastropoda</taxon>
        <taxon>Heterobranchia</taxon>
        <taxon>Euthyneura</taxon>
        <taxon>Panpulmonata</taxon>
        <taxon>Sacoglossa</taxon>
        <taxon>Placobranchoidea</taxon>
        <taxon>Plakobranchidae</taxon>
        <taxon>Elysia</taxon>
    </lineage>
</organism>
<gene>
    <name evidence="1" type="ORF">RRG08_002682</name>
</gene>
<keyword evidence="2" id="KW-1185">Reference proteome</keyword>
<name>A0AAE0XTQ9_9GAST</name>
<comment type="caution">
    <text evidence="1">The sequence shown here is derived from an EMBL/GenBank/DDBJ whole genome shotgun (WGS) entry which is preliminary data.</text>
</comment>